<protein>
    <submittedName>
        <fullName evidence="2">Uncharacterized protein</fullName>
    </submittedName>
</protein>
<organism evidence="2 3">
    <name type="scientific">Siphonobacter curvatus</name>
    <dbReference type="NCBI Taxonomy" id="2094562"/>
    <lineage>
        <taxon>Bacteria</taxon>
        <taxon>Pseudomonadati</taxon>
        <taxon>Bacteroidota</taxon>
        <taxon>Cytophagia</taxon>
        <taxon>Cytophagales</taxon>
        <taxon>Cytophagaceae</taxon>
        <taxon>Siphonobacter</taxon>
    </lineage>
</organism>
<accession>A0A2S7IHA0</accession>
<name>A0A2S7IHA0_9BACT</name>
<keyword evidence="3" id="KW-1185">Reference proteome</keyword>
<evidence type="ECO:0000313" key="3">
    <source>
        <dbReference type="Proteomes" id="UP000239590"/>
    </source>
</evidence>
<gene>
    <name evidence="2" type="ORF">C5O19_21310</name>
</gene>
<reference evidence="3" key="1">
    <citation type="submission" date="2018-02" db="EMBL/GenBank/DDBJ databases">
        <title>Genome sequencing of Solimonas sp. HR-BB.</title>
        <authorList>
            <person name="Lee Y."/>
            <person name="Jeon C.O."/>
        </authorList>
    </citation>
    <scope>NUCLEOTIDE SEQUENCE [LARGE SCALE GENOMIC DNA]</scope>
    <source>
        <strain evidence="3">HR-U</strain>
    </source>
</reference>
<evidence type="ECO:0000313" key="2">
    <source>
        <dbReference type="EMBL" id="PQA55083.1"/>
    </source>
</evidence>
<evidence type="ECO:0000256" key="1">
    <source>
        <dbReference type="SAM" id="MobiDB-lite"/>
    </source>
</evidence>
<dbReference type="Proteomes" id="UP000239590">
    <property type="component" value="Unassembled WGS sequence"/>
</dbReference>
<proteinExistence type="predicted"/>
<dbReference type="AlphaFoldDB" id="A0A2S7IHA0"/>
<feature type="region of interest" description="Disordered" evidence="1">
    <location>
        <begin position="17"/>
        <end position="39"/>
    </location>
</feature>
<sequence length="90" mass="9581">MKVFSNGQRIVLHFDSWGTQVTPAGPSPKPGGPAGPMAPAKEALIQDATLRPSLITTCLQTHFSGYTFLVTKQHTPPAGTTSEYKIDVGE</sequence>
<comment type="caution">
    <text evidence="2">The sequence shown here is derived from an EMBL/GenBank/DDBJ whole genome shotgun (WGS) entry which is preliminary data.</text>
</comment>
<dbReference type="EMBL" id="PTRA01000005">
    <property type="protein sequence ID" value="PQA55083.1"/>
    <property type="molecule type" value="Genomic_DNA"/>
</dbReference>